<name>I7GI30_MACFA</name>
<reference evidence="1" key="1">
    <citation type="journal article" date="2007" name="PLoS Biol.">
        <title>Rate of evolution in brain-expressed genes in humans and other primates.</title>
        <authorList>
            <person name="Wang H.-Y."/>
            <person name="Chien H.-C."/>
            <person name="Osada N."/>
            <person name="Hashimoto K."/>
            <person name="Sugano S."/>
            <person name="Gojobori T."/>
            <person name="Chou C.-K."/>
            <person name="Tsai S.-F."/>
            <person name="Wu C.-I."/>
            <person name="Shen C.-K.J."/>
        </authorList>
    </citation>
    <scope>NUCLEOTIDE SEQUENCE</scope>
</reference>
<proteinExistence type="evidence at transcript level"/>
<dbReference type="EMBL" id="AB172103">
    <property type="protein sequence ID" value="BAE89165.1"/>
    <property type="molecule type" value="mRNA"/>
</dbReference>
<accession>I7GI30</accession>
<dbReference type="AlphaFoldDB" id="I7GI30"/>
<protein>
    <submittedName>
        <fullName evidence="1">Macaca fascicularis brain cDNA clone: QflA-16671, similar to human hypothetical protein DKFZp667B1218 (DKFZp667B1218), mRNA, RefSeq: NM_177966.3</fullName>
    </submittedName>
</protein>
<organism evidence="1">
    <name type="scientific">Macaca fascicularis</name>
    <name type="common">Crab-eating macaque</name>
    <name type="synonym">Cynomolgus monkey</name>
    <dbReference type="NCBI Taxonomy" id="9541"/>
    <lineage>
        <taxon>Eukaryota</taxon>
        <taxon>Metazoa</taxon>
        <taxon>Chordata</taxon>
        <taxon>Craniata</taxon>
        <taxon>Vertebrata</taxon>
        <taxon>Euteleostomi</taxon>
        <taxon>Mammalia</taxon>
        <taxon>Eutheria</taxon>
        <taxon>Euarchontoglires</taxon>
        <taxon>Primates</taxon>
        <taxon>Haplorrhini</taxon>
        <taxon>Catarrhini</taxon>
        <taxon>Cercopithecidae</taxon>
        <taxon>Cercopithecinae</taxon>
        <taxon>Macaca</taxon>
    </lineage>
</organism>
<sequence>MQKQGGGGQGTAGTFALSKSAAPNFPSDLCILHPYTLTTSIFLVPGLPKNVLDAAVKKKIHFLESRPLSTHLFNIRVMKCDIS</sequence>
<evidence type="ECO:0000313" key="1">
    <source>
        <dbReference type="EMBL" id="BAE89165.1"/>
    </source>
</evidence>